<protein>
    <submittedName>
        <fullName evidence="3">5129_t:CDS:1</fullName>
    </submittedName>
</protein>
<evidence type="ECO:0000313" key="4">
    <source>
        <dbReference type="Proteomes" id="UP000789831"/>
    </source>
</evidence>
<feature type="domain" description="DUF2470" evidence="2">
    <location>
        <begin position="14"/>
        <end position="88"/>
    </location>
</feature>
<evidence type="ECO:0000259" key="2">
    <source>
        <dbReference type="Pfam" id="PF10615"/>
    </source>
</evidence>
<accession>A0A9N9B6X9</accession>
<dbReference type="Gene3D" id="3.20.180.10">
    <property type="entry name" value="PNP-oxidase-like"/>
    <property type="match status" value="1"/>
</dbReference>
<feature type="transmembrane region" description="Helical" evidence="1">
    <location>
        <begin position="197"/>
        <end position="216"/>
    </location>
</feature>
<dbReference type="InterPro" id="IPR019595">
    <property type="entry name" value="DUF2470"/>
</dbReference>
<proteinExistence type="predicted"/>
<dbReference type="InterPro" id="IPR037119">
    <property type="entry name" value="Haem_oxidase_HugZ-like_sf"/>
</dbReference>
<dbReference type="AlphaFoldDB" id="A0A9N9B6X9"/>
<keyword evidence="4" id="KW-1185">Reference proteome</keyword>
<dbReference type="PANTHER" id="PTHR37783:SF1">
    <property type="entry name" value="MEMBRANE PROTEIN, PUTATIVE (AFU_ORTHOLOGUE AFUA_1G04315)-RELATED"/>
    <property type="match status" value="1"/>
</dbReference>
<keyword evidence="1" id="KW-0812">Transmembrane</keyword>
<keyword evidence="1" id="KW-1133">Transmembrane helix</keyword>
<dbReference type="EMBL" id="CAJVPL010001184">
    <property type="protein sequence ID" value="CAG8557520.1"/>
    <property type="molecule type" value="Genomic_DNA"/>
</dbReference>
<dbReference type="Proteomes" id="UP000789831">
    <property type="component" value="Unassembled WGS sequence"/>
</dbReference>
<gene>
    <name evidence="3" type="ORF">AGERDE_LOCUS6986</name>
</gene>
<sequence>MQRPQSDPISPHANRLVAYMNGHPDTILTYAKYFGKEKNAVSAQMTSIDSAGFTVKVTKEDGDEEEIIIQFKQKLTGHEQVRGVLTEMAKDAEEALNLPSTRPPSPPPSSTTLTNNIHTPFIWPNPFVASLIAVCLIILYTPDYFAPQLHPFLREYAYIDWNSLYATRWLVLALHLGETSIVAWILAKKGEPDMKTWFLWISFTMFLGGLVANHLWNRKEKKRE</sequence>
<reference evidence="3" key="1">
    <citation type="submission" date="2021-06" db="EMBL/GenBank/DDBJ databases">
        <authorList>
            <person name="Kallberg Y."/>
            <person name="Tangrot J."/>
            <person name="Rosling A."/>
        </authorList>
    </citation>
    <scope>NUCLEOTIDE SEQUENCE</scope>
    <source>
        <strain evidence="3">MT106</strain>
    </source>
</reference>
<evidence type="ECO:0000256" key="1">
    <source>
        <dbReference type="SAM" id="Phobius"/>
    </source>
</evidence>
<dbReference type="PANTHER" id="PTHR37783">
    <property type="entry name" value="MEMBRANE PROTEIN, PUTATIVE (AFU_ORTHOLOGUE AFUA_1G04315)-RELATED"/>
    <property type="match status" value="1"/>
</dbReference>
<feature type="transmembrane region" description="Helical" evidence="1">
    <location>
        <begin position="127"/>
        <end position="145"/>
    </location>
</feature>
<name>A0A9N9B6X9_9GLOM</name>
<organism evidence="3 4">
    <name type="scientific">Ambispora gerdemannii</name>
    <dbReference type="NCBI Taxonomy" id="144530"/>
    <lineage>
        <taxon>Eukaryota</taxon>
        <taxon>Fungi</taxon>
        <taxon>Fungi incertae sedis</taxon>
        <taxon>Mucoromycota</taxon>
        <taxon>Glomeromycotina</taxon>
        <taxon>Glomeromycetes</taxon>
        <taxon>Archaeosporales</taxon>
        <taxon>Ambisporaceae</taxon>
        <taxon>Ambispora</taxon>
    </lineage>
</organism>
<keyword evidence="1" id="KW-0472">Membrane</keyword>
<comment type="caution">
    <text evidence="3">The sequence shown here is derived from an EMBL/GenBank/DDBJ whole genome shotgun (WGS) entry which is preliminary data.</text>
</comment>
<dbReference type="OrthoDB" id="5553410at2759"/>
<evidence type="ECO:0000313" key="3">
    <source>
        <dbReference type="EMBL" id="CAG8557520.1"/>
    </source>
</evidence>
<feature type="transmembrane region" description="Helical" evidence="1">
    <location>
        <begin position="166"/>
        <end position="185"/>
    </location>
</feature>
<dbReference type="Pfam" id="PF10615">
    <property type="entry name" value="DUF2470"/>
    <property type="match status" value="1"/>
</dbReference>